<evidence type="ECO:0000256" key="6">
    <source>
        <dbReference type="ARBA" id="ARBA00022833"/>
    </source>
</evidence>
<evidence type="ECO:0000256" key="5">
    <source>
        <dbReference type="ARBA" id="ARBA00022723"/>
    </source>
</evidence>
<keyword evidence="7" id="KW-0119">Carbohydrate metabolism</keyword>
<dbReference type="Pfam" id="PF02744">
    <property type="entry name" value="GalP_UDP_tr_C"/>
    <property type="match status" value="1"/>
</dbReference>
<keyword evidence="6" id="KW-0862">Zinc</keyword>
<dbReference type="Pfam" id="PF01087">
    <property type="entry name" value="GalP_UDP_transf"/>
    <property type="match status" value="1"/>
</dbReference>
<comment type="cofactor">
    <cofactor evidence="1">
        <name>Zn(2+)</name>
        <dbReference type="ChEBI" id="CHEBI:29105"/>
    </cofactor>
</comment>
<protein>
    <recommendedName>
        <fullName evidence="12">UDP-glucose--hexose-1-phosphate uridylyltransferase</fullName>
    </recommendedName>
</protein>
<comment type="similarity">
    <text evidence="2">Belongs to the galactose-1-phosphate uridylyltransferase type 1 family.</text>
</comment>
<dbReference type="InterPro" id="IPR001937">
    <property type="entry name" value="GalP_UDPtransf1"/>
</dbReference>
<dbReference type="Gene3D" id="3.30.428.10">
    <property type="entry name" value="HIT-like"/>
    <property type="match status" value="2"/>
</dbReference>
<gene>
    <name evidence="10" type="ORF">CSSPTR1EN2_LOCUS20580</name>
</gene>
<feature type="domain" description="Galactose-1-phosphate uridyl transferase N-terminal" evidence="8">
    <location>
        <begin position="24"/>
        <end position="200"/>
    </location>
</feature>
<reference evidence="10" key="1">
    <citation type="submission" date="2024-02" db="EMBL/GenBank/DDBJ databases">
        <authorList>
            <consortium name="ELIXIR-Norway"/>
            <consortium name="Elixir Norway"/>
        </authorList>
    </citation>
    <scope>NUCLEOTIDE SEQUENCE</scope>
</reference>
<evidence type="ECO:0000259" key="8">
    <source>
        <dbReference type="Pfam" id="PF01087"/>
    </source>
</evidence>
<dbReference type="PANTHER" id="PTHR42763:SF2">
    <property type="entry name" value="ADP-GLUCOSE PHOSPHORYLASE"/>
    <property type="match status" value="1"/>
</dbReference>
<dbReference type="InterPro" id="IPR005850">
    <property type="entry name" value="GalP_Utransf_C"/>
</dbReference>
<evidence type="ECO:0000259" key="9">
    <source>
        <dbReference type="Pfam" id="PF02744"/>
    </source>
</evidence>
<feature type="domain" description="Galactose-1-phosphate uridyl transferase C-terminal" evidence="9">
    <location>
        <begin position="215"/>
        <end position="326"/>
    </location>
</feature>
<dbReference type="InterPro" id="IPR036265">
    <property type="entry name" value="HIT-like_sf"/>
</dbReference>
<name>A0ABP0UWT6_9BRYO</name>
<organism evidence="10 11">
    <name type="scientific">Sphagnum troendelagicum</name>
    <dbReference type="NCBI Taxonomy" id="128251"/>
    <lineage>
        <taxon>Eukaryota</taxon>
        <taxon>Viridiplantae</taxon>
        <taxon>Streptophyta</taxon>
        <taxon>Embryophyta</taxon>
        <taxon>Bryophyta</taxon>
        <taxon>Sphagnophytina</taxon>
        <taxon>Sphagnopsida</taxon>
        <taxon>Sphagnales</taxon>
        <taxon>Sphagnaceae</taxon>
        <taxon>Sphagnum</taxon>
    </lineage>
</organism>
<dbReference type="Proteomes" id="UP001497512">
    <property type="component" value="Chromosome 7"/>
</dbReference>
<sequence>MTTDHHAFPEYHQTATNFGSRMAELRRDPLVQRWVIISDKRGKRPSDFKRTQSSKEEDIKQGPCAFCPGFEEGTGPETFAVREGGEPNASDWRVRVIVNKFPAVSQDFPCGSAVGEGTVFGECRLPAFGSHEVVIETPNHDTPFVDLPVSHICDVLKAYQERMKIFRKDSRFKFCQVFKNRGNKAGASMTHSHSQILALPIITHNSEDELRGAKEYYDTNGERCIFCDIVAHETVSKIRIIDENEQFITLTPYAPRFPYEVWLIPKRHSSNYESVDKDELQSMAAILKLILQKMDVAFSQPPFNYVIQTAPLDPANWDLPYYHWYLRLVPHLVTLGGFELGSGCYINPVGPEKAAEFLRNIKLS</sequence>
<keyword evidence="5" id="KW-0479">Metal-binding</keyword>
<accession>A0ABP0UWT6</accession>
<dbReference type="EMBL" id="OZ019899">
    <property type="protein sequence ID" value="CAK9231401.1"/>
    <property type="molecule type" value="Genomic_DNA"/>
</dbReference>
<dbReference type="SUPFAM" id="SSF54197">
    <property type="entry name" value="HIT-like"/>
    <property type="match status" value="2"/>
</dbReference>
<evidence type="ECO:0000256" key="4">
    <source>
        <dbReference type="ARBA" id="ARBA00022695"/>
    </source>
</evidence>
<evidence type="ECO:0008006" key="12">
    <source>
        <dbReference type="Google" id="ProtNLM"/>
    </source>
</evidence>
<proteinExistence type="inferred from homology"/>
<evidence type="ECO:0000313" key="10">
    <source>
        <dbReference type="EMBL" id="CAK9231401.1"/>
    </source>
</evidence>
<keyword evidence="11" id="KW-1185">Reference proteome</keyword>
<dbReference type="NCBIfam" id="TIGR00209">
    <property type="entry name" value="galT_1"/>
    <property type="match status" value="1"/>
</dbReference>
<dbReference type="PIRSF" id="PIRSF000808">
    <property type="entry name" value="GalT"/>
    <property type="match status" value="1"/>
</dbReference>
<dbReference type="InterPro" id="IPR005849">
    <property type="entry name" value="GalP_Utransf_N"/>
</dbReference>
<dbReference type="InterPro" id="IPR053177">
    <property type="entry name" value="ADP-glucose_phosphorylase"/>
</dbReference>
<keyword evidence="4" id="KW-0548">Nucleotidyltransferase</keyword>
<evidence type="ECO:0000256" key="1">
    <source>
        <dbReference type="ARBA" id="ARBA00001947"/>
    </source>
</evidence>
<evidence type="ECO:0000313" key="11">
    <source>
        <dbReference type="Proteomes" id="UP001497512"/>
    </source>
</evidence>
<evidence type="ECO:0000256" key="2">
    <source>
        <dbReference type="ARBA" id="ARBA00010951"/>
    </source>
</evidence>
<evidence type="ECO:0000256" key="3">
    <source>
        <dbReference type="ARBA" id="ARBA00022679"/>
    </source>
</evidence>
<evidence type="ECO:0000256" key="7">
    <source>
        <dbReference type="ARBA" id="ARBA00023277"/>
    </source>
</evidence>
<dbReference type="PANTHER" id="PTHR42763">
    <property type="entry name" value="ADP-GLUCOSE PHOSPHORYLASE"/>
    <property type="match status" value="1"/>
</dbReference>
<keyword evidence="3" id="KW-0808">Transferase</keyword>